<dbReference type="PANTHER" id="PTHR33546:SF1">
    <property type="entry name" value="LARGE, MULTIFUNCTIONAL SECRETED PROTEIN"/>
    <property type="match status" value="1"/>
</dbReference>
<feature type="chain" id="PRO_5046634091" evidence="5">
    <location>
        <begin position="27"/>
        <end position="1167"/>
    </location>
</feature>
<evidence type="ECO:0000313" key="8">
    <source>
        <dbReference type="Proteomes" id="UP001595548"/>
    </source>
</evidence>
<dbReference type="InterPro" id="IPR055557">
    <property type="entry name" value="DUF7133"/>
</dbReference>
<accession>A0ABV7HTC9</accession>
<keyword evidence="8" id="KW-1185">Reference proteome</keyword>
<dbReference type="InterPro" id="IPR011042">
    <property type="entry name" value="6-blade_b-propeller_TolB-like"/>
</dbReference>
<dbReference type="InterPro" id="IPR011989">
    <property type="entry name" value="ARM-like"/>
</dbReference>
<keyword evidence="5" id="KW-0732">Signal</keyword>
<dbReference type="InterPro" id="IPR009056">
    <property type="entry name" value="Cyt_c-like_dom"/>
</dbReference>
<proteinExistence type="predicted"/>
<dbReference type="InterPro" id="IPR013427">
    <property type="entry name" value="Haem-bd_dom_put"/>
</dbReference>
<evidence type="ECO:0000256" key="1">
    <source>
        <dbReference type="ARBA" id="ARBA00022617"/>
    </source>
</evidence>
<gene>
    <name evidence="7" type="ORF">ACFOEB_05175</name>
</gene>
<evidence type="ECO:0000313" key="7">
    <source>
        <dbReference type="EMBL" id="MFC3154587.1"/>
    </source>
</evidence>
<keyword evidence="1 4" id="KW-0349">Heme</keyword>
<protein>
    <submittedName>
        <fullName evidence="7">HEAT repeat domain-containing protein</fullName>
    </submittedName>
</protein>
<evidence type="ECO:0000256" key="4">
    <source>
        <dbReference type="PROSITE-ProRule" id="PRU00433"/>
    </source>
</evidence>
<dbReference type="NCBIfam" id="TIGR02603">
    <property type="entry name" value="CxxCH_TIGR02603"/>
    <property type="match status" value="1"/>
</dbReference>
<dbReference type="InterPro" id="IPR016024">
    <property type="entry name" value="ARM-type_fold"/>
</dbReference>
<dbReference type="PROSITE" id="PS51257">
    <property type="entry name" value="PROKAR_LIPOPROTEIN"/>
    <property type="match status" value="1"/>
</dbReference>
<evidence type="ECO:0000256" key="2">
    <source>
        <dbReference type="ARBA" id="ARBA00022723"/>
    </source>
</evidence>
<reference evidence="8" key="1">
    <citation type="journal article" date="2019" name="Int. J. Syst. Evol. Microbiol.">
        <title>The Global Catalogue of Microorganisms (GCM) 10K type strain sequencing project: providing services to taxonomists for standard genome sequencing and annotation.</title>
        <authorList>
            <consortium name="The Broad Institute Genomics Platform"/>
            <consortium name="The Broad Institute Genome Sequencing Center for Infectious Disease"/>
            <person name="Wu L."/>
            <person name="Ma J."/>
        </authorList>
    </citation>
    <scope>NUCLEOTIDE SEQUENCE [LARGE SCALE GENOMIC DNA]</scope>
    <source>
        <strain evidence="8">KCTC 52141</strain>
    </source>
</reference>
<dbReference type="Gene3D" id="1.10.760.10">
    <property type="entry name" value="Cytochrome c-like domain"/>
    <property type="match status" value="1"/>
</dbReference>
<organism evidence="7 8">
    <name type="scientific">Gilvimarinus japonicus</name>
    <dbReference type="NCBI Taxonomy" id="1796469"/>
    <lineage>
        <taxon>Bacteria</taxon>
        <taxon>Pseudomonadati</taxon>
        <taxon>Pseudomonadota</taxon>
        <taxon>Gammaproteobacteria</taxon>
        <taxon>Cellvibrionales</taxon>
        <taxon>Cellvibrionaceae</taxon>
        <taxon>Gilvimarinus</taxon>
    </lineage>
</organism>
<dbReference type="PROSITE" id="PS51007">
    <property type="entry name" value="CYTC"/>
    <property type="match status" value="1"/>
</dbReference>
<dbReference type="Gene3D" id="2.120.10.30">
    <property type="entry name" value="TolB, C-terminal domain"/>
    <property type="match status" value="1"/>
</dbReference>
<dbReference type="Gene3D" id="1.25.10.10">
    <property type="entry name" value="Leucine-rich Repeat Variant"/>
    <property type="match status" value="2"/>
</dbReference>
<dbReference type="SUPFAM" id="SSF48371">
    <property type="entry name" value="ARM repeat"/>
    <property type="match status" value="1"/>
</dbReference>
<sequence length="1167" mass="126107">MPKTQKVTRYATLFRLTALAAAIALAGCSQDESAVAPGAVDVDLPAKDTSVQERTGQPVKAIAMTDAEMAARAKRISAQVSLDLADGVDMHLWASEDLMADPVALSMDNKGRAWVAITRRSNNSEFDIRPYPHWLTDSIAMETNEDRREFLHKTFAADKRLTEKDVPDRNEDGVHDWQDLAVVKEQVLQVSDTTGDGRADRAQTFLEDFNSEITDVLGGIYYDNHTDDLFLAVAPNAWRVKDTDNDGVVDEKLAISDGFGVHVGFSGHGMSGITKGPDGRIYYGIGDIGSHITDVDGNEYPYPNQGVVVRSDPDGSNFEVFAHGVRNTHEFTFDKYGNLISVDNDGDHPGESERVVYLVDGSDSGWRINWQFGKYTDPKNNTYKVWMDEEFYKPRFAGQAAHILPPIAAYHAGPTGMLYNPGTALSERWVDHFFIVQYTGSAPRSGINAFTLEPDGAGFELATDESVMRGVQSTGLDVGPEGALYTSDWIEGWGRNGKGRIWKLDTPETKGSEARTDTAKWLTSDFSQLELATLTKLLGHADMRVRSNAQFELVDRNQRATLTAALDSDEQLARIHAIWGLGQIARESVDAAEPLLALLDDADPEIRAQAAKVIGDAAYQPALQALLANLQHDNARVRFFAAQALGRLGNSDATAPIVAMLKANNDKDVYLRQGGAIALARIGDVEALAALADDPSEAVRVATVVALRQLKSPALADFLNDDSQFVVTNAARAINDDLFVDDALPALAKLLGTTEFSNEPLLRRVINANAFVADAPAAKRLADYAADTKAPAAMRAEAVAALANWAEPSVFDRVSGRYRGERTGNGDDAKAALADVYPKLLKDADANVREASVNALGALVYADAATRLNDILSDDDSADVRNTALVNLQKLDYADIQKAIYQALEDDAVKVRMTALGMVPTLDIPVSTQVDMHTILLAQGSVTEQQAALKSLAQIKAPEAETVLADQMQKLIAGDIAPAVKLELINAAENSGKDSLKQLVKEYEAGKDRDDPMQVYAESLAGGDAEEGRNIFRYSSTAQCVRCHVVGTRGNRVGPELTHIGQQLSDEQLLQAMVDPGGRIAPGFGRISVTLTDGTNVEGLFAAESDSELTIETNDGKSVKVARADIAKQTNSPSGMPPMGLLLDKAQLRDLVAFLSNLDGAEAPEGH</sequence>
<dbReference type="InterPro" id="IPR036909">
    <property type="entry name" value="Cyt_c-like_dom_sf"/>
</dbReference>
<evidence type="ECO:0000256" key="3">
    <source>
        <dbReference type="ARBA" id="ARBA00023004"/>
    </source>
</evidence>
<name>A0ABV7HTC9_9GAMM</name>
<dbReference type="EMBL" id="JBHRTL010000005">
    <property type="protein sequence ID" value="MFC3154587.1"/>
    <property type="molecule type" value="Genomic_DNA"/>
</dbReference>
<dbReference type="PANTHER" id="PTHR33546">
    <property type="entry name" value="LARGE, MULTIFUNCTIONAL SECRETED PROTEIN-RELATED"/>
    <property type="match status" value="1"/>
</dbReference>
<dbReference type="Pfam" id="PF23500">
    <property type="entry name" value="DUF7133"/>
    <property type="match status" value="1"/>
</dbReference>
<feature type="signal peptide" evidence="5">
    <location>
        <begin position="1"/>
        <end position="26"/>
    </location>
</feature>
<feature type="domain" description="Cytochrome c" evidence="6">
    <location>
        <begin position="1023"/>
        <end position="1159"/>
    </location>
</feature>
<comment type="caution">
    <text evidence="7">The sequence shown here is derived from an EMBL/GenBank/DDBJ whole genome shotgun (WGS) entry which is preliminary data.</text>
</comment>
<dbReference type="InterPro" id="IPR004155">
    <property type="entry name" value="PBS_lyase_HEAT"/>
</dbReference>
<dbReference type="SUPFAM" id="SSF46626">
    <property type="entry name" value="Cytochrome c"/>
    <property type="match status" value="1"/>
</dbReference>
<dbReference type="SMART" id="SM00567">
    <property type="entry name" value="EZ_HEAT"/>
    <property type="match status" value="8"/>
</dbReference>
<dbReference type="RefSeq" id="WP_382414934.1">
    <property type="nucleotide sequence ID" value="NZ_AP031500.1"/>
</dbReference>
<dbReference type="Pfam" id="PF13646">
    <property type="entry name" value="HEAT_2"/>
    <property type="match status" value="1"/>
</dbReference>
<evidence type="ECO:0000259" key="6">
    <source>
        <dbReference type="PROSITE" id="PS51007"/>
    </source>
</evidence>
<keyword evidence="2 4" id="KW-0479">Metal-binding</keyword>
<dbReference type="Proteomes" id="UP001595548">
    <property type="component" value="Unassembled WGS sequence"/>
</dbReference>
<evidence type="ECO:0000256" key="5">
    <source>
        <dbReference type="SAM" id="SignalP"/>
    </source>
</evidence>
<keyword evidence="3 4" id="KW-0408">Iron</keyword>